<organism evidence="2">
    <name type="scientific">gut metagenome</name>
    <dbReference type="NCBI Taxonomy" id="749906"/>
    <lineage>
        <taxon>unclassified sequences</taxon>
        <taxon>metagenomes</taxon>
        <taxon>organismal metagenomes</taxon>
    </lineage>
</organism>
<dbReference type="Gene3D" id="3.10.20.310">
    <property type="entry name" value="membrane protein fhac"/>
    <property type="match status" value="2"/>
</dbReference>
<comment type="caution">
    <text evidence="2">The sequence shown here is derived from an EMBL/GenBank/DDBJ whole genome shotgun (WGS) entry which is preliminary data.</text>
</comment>
<accession>J9GHB3</accession>
<reference evidence="2" key="1">
    <citation type="journal article" date="2012" name="PLoS ONE">
        <title>Gene sets for utilization of primary and secondary nutrition supplies in the distal gut of endangered iberian lynx.</title>
        <authorList>
            <person name="Alcaide M."/>
            <person name="Messina E."/>
            <person name="Richter M."/>
            <person name="Bargiela R."/>
            <person name="Peplies J."/>
            <person name="Huws S.A."/>
            <person name="Newbold C.J."/>
            <person name="Golyshin P.N."/>
            <person name="Simon M.A."/>
            <person name="Lopez G."/>
            <person name="Yakimov M.M."/>
            <person name="Ferrer M."/>
        </authorList>
    </citation>
    <scope>NUCLEOTIDE SEQUENCE</scope>
</reference>
<dbReference type="PROSITE" id="PS51257">
    <property type="entry name" value="PROKAR_LIPOPROTEIN"/>
    <property type="match status" value="1"/>
</dbReference>
<evidence type="ECO:0000313" key="2">
    <source>
        <dbReference type="EMBL" id="EJW98809.1"/>
    </source>
</evidence>
<feature type="domain" description="POTRA" evidence="1">
    <location>
        <begin position="121"/>
        <end position="199"/>
    </location>
</feature>
<proteinExistence type="predicted"/>
<name>J9GHB3_9ZZZZ</name>
<feature type="non-terminal residue" evidence="2">
    <location>
        <position position="260"/>
    </location>
</feature>
<dbReference type="EMBL" id="AMCI01004087">
    <property type="protein sequence ID" value="EJW98809.1"/>
    <property type="molecule type" value="Genomic_DNA"/>
</dbReference>
<sequence>MCKKIVLFFICLGVACGASAQGKDTTKVEKPAEVPVISYSLAAKKYKIADIQVTGIKNYDDFVLIGFSGLSVGDEITVPGEEITTAVKRFWKHGLFSDVKILATKIEGDKIWLEIQLKQRPRISEVHYNGIKKSEREDLEAKLGLKKGFQVTPNVMDRAKTVIQRFFDGKGFKNVNVDIVQKDDPANEGEVIVNINIDKNEKTKIHRIYFDGNEKLTSRELKKAMKKTNEKFSIPNDWKTSIREMFSTKKFTTEEYENDK</sequence>
<dbReference type="Pfam" id="PF07244">
    <property type="entry name" value="POTRA"/>
    <property type="match status" value="1"/>
</dbReference>
<dbReference type="InterPro" id="IPR010827">
    <property type="entry name" value="BamA/TamA_POTRA"/>
</dbReference>
<evidence type="ECO:0000259" key="1">
    <source>
        <dbReference type="Pfam" id="PF07244"/>
    </source>
</evidence>
<protein>
    <submittedName>
        <fullName evidence="2">Outer membrane protein assembly complex, YaeT protein</fullName>
    </submittedName>
</protein>
<dbReference type="GO" id="GO:0019867">
    <property type="term" value="C:outer membrane"/>
    <property type="evidence" value="ECO:0007669"/>
    <property type="project" value="InterPro"/>
</dbReference>
<dbReference type="AlphaFoldDB" id="J9GHB3"/>
<gene>
    <name evidence="2" type="ORF">EVA_13084</name>
</gene>